<reference evidence="5 6" key="1">
    <citation type="submission" date="2019-06" db="EMBL/GenBank/DDBJ databases">
        <title>Complete genome of Shewanella marisflavi ECSMB14101, a mussel settlement-inducing bacterium isolated from East China Sea.</title>
        <authorList>
            <person name="Yang J."/>
            <person name="Liang X."/>
            <person name="Chang R."/>
            <person name="Peng L."/>
        </authorList>
    </citation>
    <scope>NUCLEOTIDE SEQUENCE [LARGE SCALE GENOMIC DNA]</scope>
    <source>
        <strain evidence="5 6">ECSMB14101</strain>
    </source>
</reference>
<dbReference type="InterPro" id="IPR001633">
    <property type="entry name" value="EAL_dom"/>
</dbReference>
<dbReference type="PROSITE" id="PS50112">
    <property type="entry name" value="PAS"/>
    <property type="match status" value="1"/>
</dbReference>
<dbReference type="SMART" id="SM00267">
    <property type="entry name" value="GGDEF"/>
    <property type="match status" value="1"/>
</dbReference>
<dbReference type="Pfam" id="PF08448">
    <property type="entry name" value="PAS_4"/>
    <property type="match status" value="1"/>
</dbReference>
<evidence type="ECO:0000313" key="5">
    <source>
        <dbReference type="EMBL" id="QDF76684.1"/>
    </source>
</evidence>
<evidence type="ECO:0000259" key="2">
    <source>
        <dbReference type="PROSITE" id="PS50112"/>
    </source>
</evidence>
<dbReference type="RefSeq" id="WP_033539515.1">
    <property type="nucleotide sequence ID" value="NZ_CP041153.1"/>
</dbReference>
<proteinExistence type="predicted"/>
<keyword evidence="6" id="KW-1185">Reference proteome</keyword>
<dbReference type="Proteomes" id="UP000318758">
    <property type="component" value="Chromosome"/>
</dbReference>
<dbReference type="Gene3D" id="3.20.20.450">
    <property type="entry name" value="EAL domain"/>
    <property type="match status" value="1"/>
</dbReference>
<dbReference type="InterPro" id="IPR029787">
    <property type="entry name" value="Nucleotide_cyclase"/>
</dbReference>
<dbReference type="InterPro" id="IPR035919">
    <property type="entry name" value="EAL_sf"/>
</dbReference>
<dbReference type="PROSITE" id="PS50883">
    <property type="entry name" value="EAL"/>
    <property type="match status" value="1"/>
</dbReference>
<dbReference type="InterPro" id="IPR013656">
    <property type="entry name" value="PAS_4"/>
</dbReference>
<name>A0ABX5WR13_9GAMM</name>
<evidence type="ECO:0000313" key="6">
    <source>
        <dbReference type="Proteomes" id="UP000318758"/>
    </source>
</evidence>
<dbReference type="InterPro" id="IPR000014">
    <property type="entry name" value="PAS"/>
</dbReference>
<dbReference type="Pfam" id="PF00990">
    <property type="entry name" value="GGDEF"/>
    <property type="match status" value="1"/>
</dbReference>
<protein>
    <submittedName>
        <fullName evidence="5">EAL domain-containing protein</fullName>
    </submittedName>
</protein>
<dbReference type="InterPro" id="IPR000160">
    <property type="entry name" value="GGDEF_dom"/>
</dbReference>
<evidence type="ECO:0000256" key="1">
    <source>
        <dbReference type="SAM" id="Phobius"/>
    </source>
</evidence>
<feature type="domain" description="EAL" evidence="3">
    <location>
        <begin position="599"/>
        <end position="852"/>
    </location>
</feature>
<dbReference type="SUPFAM" id="SSF55785">
    <property type="entry name" value="PYP-like sensor domain (PAS domain)"/>
    <property type="match status" value="1"/>
</dbReference>
<evidence type="ECO:0000259" key="3">
    <source>
        <dbReference type="PROSITE" id="PS50883"/>
    </source>
</evidence>
<dbReference type="Pfam" id="PF00563">
    <property type="entry name" value="EAL"/>
    <property type="match status" value="1"/>
</dbReference>
<dbReference type="InterPro" id="IPR050706">
    <property type="entry name" value="Cyclic-di-GMP_PDE-like"/>
</dbReference>
<keyword evidence="1" id="KW-0472">Membrane</keyword>
<feature type="domain" description="GGDEF" evidence="4">
    <location>
        <begin position="455"/>
        <end position="588"/>
    </location>
</feature>
<dbReference type="CDD" id="cd01948">
    <property type="entry name" value="EAL"/>
    <property type="match status" value="1"/>
</dbReference>
<feature type="transmembrane region" description="Helical" evidence="1">
    <location>
        <begin position="7"/>
        <end position="30"/>
    </location>
</feature>
<dbReference type="CDD" id="cd01949">
    <property type="entry name" value="GGDEF"/>
    <property type="match status" value="1"/>
</dbReference>
<dbReference type="InterPro" id="IPR043128">
    <property type="entry name" value="Rev_trsase/Diguanyl_cyclase"/>
</dbReference>
<gene>
    <name evidence="5" type="ORF">FGA12_16780</name>
</gene>
<organism evidence="5 6">
    <name type="scientific">Shewanella marisflavi</name>
    <dbReference type="NCBI Taxonomy" id="260364"/>
    <lineage>
        <taxon>Bacteria</taxon>
        <taxon>Pseudomonadati</taxon>
        <taxon>Pseudomonadota</taxon>
        <taxon>Gammaproteobacteria</taxon>
        <taxon>Alteromonadales</taxon>
        <taxon>Shewanellaceae</taxon>
        <taxon>Shewanella</taxon>
    </lineage>
</organism>
<keyword evidence="1" id="KW-0812">Transmembrane</keyword>
<keyword evidence="1" id="KW-1133">Transmembrane helix</keyword>
<dbReference type="EMBL" id="CP041153">
    <property type="protein sequence ID" value="QDF76684.1"/>
    <property type="molecule type" value="Genomic_DNA"/>
</dbReference>
<dbReference type="Gene3D" id="3.30.450.20">
    <property type="entry name" value="PAS domain"/>
    <property type="match status" value="1"/>
</dbReference>
<accession>A0ABX5WR13</accession>
<dbReference type="SUPFAM" id="SSF55073">
    <property type="entry name" value="Nucleotide cyclase"/>
    <property type="match status" value="1"/>
</dbReference>
<dbReference type="SUPFAM" id="SSF141868">
    <property type="entry name" value="EAL domain-like"/>
    <property type="match status" value="1"/>
</dbReference>
<dbReference type="Gene3D" id="3.30.70.270">
    <property type="match status" value="1"/>
</dbReference>
<dbReference type="NCBIfam" id="TIGR00254">
    <property type="entry name" value="GGDEF"/>
    <property type="match status" value="1"/>
</dbReference>
<dbReference type="PROSITE" id="PS50887">
    <property type="entry name" value="GGDEF"/>
    <property type="match status" value="1"/>
</dbReference>
<dbReference type="SMART" id="SM00052">
    <property type="entry name" value="EAL"/>
    <property type="match status" value="1"/>
</dbReference>
<evidence type="ECO:0000259" key="4">
    <source>
        <dbReference type="PROSITE" id="PS50887"/>
    </source>
</evidence>
<sequence length="857" mass="96296">MRISKKIVVFVVGFCLPAILAIAYSLSVWFDMRLADIQQEEGRRTLHNIALHLEEDLHQFEMLAQIYGVPMALLPSDQQQTLSANWQAMAQSSQVNFYTLQGERLTSFDRNSREVQELELNAFLSEIRELSGIKTGFLLKGQLGYLVNVIPLSFERQLLTVRRVDNVLLEHYQPYATSVRLRLATTEAMPLTQEGSLRETLEVPSLLADQTLLLDIEWAEPLSKVSSAPMTFIYLVAAISLLLLLLGYLWLRHGVVDPLKQLLKQLAKVDPTAKTYQPVRSSGASEFMVISEQINSLLARIFQQKERSKITLEAIAEAVILTDSWAKVIYLNPQAERLLRIKAEAAVGMSLDKVFRSESQLNESLFAFMASGTATPMLSKVKFNSHEPRLMERSISNLRGLNSKSIGTVIVLRDITQEELLKHQLRRRANFDNVTGLLNRCAFEERLKGFAEDAQTLAICYLDLEQFKLINDSCGHNAGDAMLEMVAKAIQASLDDNGLLARLGGDEFGLALKDLGVVPLAQQVKQIIDAVGKQVMEHHGCHYHVGISAGVAMARAPYINPLELLKDADIACIAAKRKGSNQVHFYDDKDKELTYQRNAPKWAVRIAQAIEHNELLLYYQPIKALSEQGKQRMEVLLRIQEPCGRILAPAQFIAAAERFKLMTDVDKEVIRKTFLWLSLHEELWADHCLSINLSANSLGAEGMVEYIIAQLERFAIPSHCVCFEITETSAIQNRNRAMEMLNQLKKQGFSFALDDFGTGFASYGYLRELPVNYVKIDGCFIKSLASNAKDYAIVKSIHDVCQVMGIETVAEFVENQEIIDRLRSIGINYAQGYAIGRPKSLESYLSPVSDNVHRLLA</sequence>
<dbReference type="NCBIfam" id="TIGR00229">
    <property type="entry name" value="sensory_box"/>
    <property type="match status" value="1"/>
</dbReference>
<feature type="domain" description="PAS" evidence="2">
    <location>
        <begin position="304"/>
        <end position="351"/>
    </location>
</feature>
<dbReference type="CDD" id="cd00130">
    <property type="entry name" value="PAS"/>
    <property type="match status" value="1"/>
</dbReference>
<dbReference type="PANTHER" id="PTHR33121">
    <property type="entry name" value="CYCLIC DI-GMP PHOSPHODIESTERASE PDEF"/>
    <property type="match status" value="1"/>
</dbReference>
<dbReference type="InterPro" id="IPR035965">
    <property type="entry name" value="PAS-like_dom_sf"/>
</dbReference>
<dbReference type="PANTHER" id="PTHR33121:SF23">
    <property type="entry name" value="CYCLIC DI-GMP PHOSPHODIESTERASE PDEB"/>
    <property type="match status" value="1"/>
</dbReference>